<reference evidence="1" key="1">
    <citation type="journal article" date="2023" name="Science">
        <title>Elucidation of the pathway for biosynthesis of saponin adjuvants from the soapbark tree.</title>
        <authorList>
            <person name="Reed J."/>
            <person name="Orme A."/>
            <person name="El-Demerdash A."/>
            <person name="Owen C."/>
            <person name="Martin L.B.B."/>
            <person name="Misra R.C."/>
            <person name="Kikuchi S."/>
            <person name="Rejzek M."/>
            <person name="Martin A.C."/>
            <person name="Harkess A."/>
            <person name="Leebens-Mack J."/>
            <person name="Louveau T."/>
            <person name="Stephenson M.J."/>
            <person name="Osbourn A."/>
        </authorList>
    </citation>
    <scope>NUCLEOTIDE SEQUENCE</scope>
    <source>
        <strain evidence="1">S10</strain>
    </source>
</reference>
<comment type="caution">
    <text evidence="1">The sequence shown here is derived from an EMBL/GenBank/DDBJ whole genome shotgun (WGS) entry which is preliminary data.</text>
</comment>
<dbReference type="PANTHER" id="PTHR33785">
    <property type="entry name" value="OS06G0550800 PROTEIN"/>
    <property type="match status" value="1"/>
</dbReference>
<evidence type="ECO:0000313" key="2">
    <source>
        <dbReference type="Proteomes" id="UP001163823"/>
    </source>
</evidence>
<keyword evidence="2" id="KW-1185">Reference proteome</keyword>
<evidence type="ECO:0000313" key="1">
    <source>
        <dbReference type="EMBL" id="KAJ7968746.1"/>
    </source>
</evidence>
<dbReference type="AlphaFoldDB" id="A0AAD7M4B4"/>
<sequence>MDGSRVIQSFDSLWFFTNIFSPRNVDSVGSAADEITPLNHTKELPKGELCIPNTPIFLNHQNELERAENLITRCPKCGDFAPELDAERITPVDMEMLEFGRETEKEERKRKRRRKRSGLIRKRMILGALELGFDVEDFSGSWLFEETCQYQRLASARQLGMPPMSDDMAMKEHLKSWAYAVACIVK</sequence>
<dbReference type="Proteomes" id="UP001163823">
    <property type="component" value="Chromosome 5"/>
</dbReference>
<proteinExistence type="predicted"/>
<protein>
    <submittedName>
        <fullName evidence="1">WD repeat-containing protein 53</fullName>
    </submittedName>
</protein>
<dbReference type="KEGG" id="qsa:O6P43_012805"/>
<name>A0AAD7M4B4_QUISA</name>
<dbReference type="EMBL" id="JARAOO010000005">
    <property type="protein sequence ID" value="KAJ7968746.1"/>
    <property type="molecule type" value="Genomic_DNA"/>
</dbReference>
<organism evidence="1 2">
    <name type="scientific">Quillaja saponaria</name>
    <name type="common">Soap bark tree</name>
    <dbReference type="NCBI Taxonomy" id="32244"/>
    <lineage>
        <taxon>Eukaryota</taxon>
        <taxon>Viridiplantae</taxon>
        <taxon>Streptophyta</taxon>
        <taxon>Embryophyta</taxon>
        <taxon>Tracheophyta</taxon>
        <taxon>Spermatophyta</taxon>
        <taxon>Magnoliopsida</taxon>
        <taxon>eudicotyledons</taxon>
        <taxon>Gunneridae</taxon>
        <taxon>Pentapetalae</taxon>
        <taxon>rosids</taxon>
        <taxon>fabids</taxon>
        <taxon>Fabales</taxon>
        <taxon>Quillajaceae</taxon>
        <taxon>Quillaja</taxon>
    </lineage>
</organism>
<gene>
    <name evidence="1" type="ORF">O6P43_012805</name>
</gene>
<dbReference type="PANTHER" id="PTHR33785:SF8">
    <property type="entry name" value="BZIP DOMAIN-CONTAINING PROTEIN"/>
    <property type="match status" value="1"/>
</dbReference>
<accession>A0AAD7M4B4</accession>